<keyword evidence="2 3" id="KW-0694">RNA-binding</keyword>
<dbReference type="PANTHER" id="PTHR47640:SF10">
    <property type="entry name" value="TRNA SELENOCYSTEINE 1-ASSOCIATED PROTEIN 1-RELATED"/>
    <property type="match status" value="1"/>
</dbReference>
<dbReference type="GO" id="GO:0003729">
    <property type="term" value="F:mRNA binding"/>
    <property type="evidence" value="ECO:0007669"/>
    <property type="project" value="InterPro"/>
</dbReference>
<evidence type="ECO:0000256" key="3">
    <source>
        <dbReference type="PROSITE-ProRule" id="PRU00176"/>
    </source>
</evidence>
<dbReference type="SMART" id="SM00360">
    <property type="entry name" value="RRM"/>
    <property type="match status" value="2"/>
</dbReference>
<dbReference type="SUPFAM" id="SSF54928">
    <property type="entry name" value="RNA-binding domain, RBD"/>
    <property type="match status" value="1"/>
</dbReference>
<dbReference type="EMBL" id="BNJQ01000013">
    <property type="protein sequence ID" value="GHP06669.1"/>
    <property type="molecule type" value="Genomic_DNA"/>
</dbReference>
<accession>A0A830HNI4</accession>
<proteinExistence type="predicted"/>
<dbReference type="AlphaFoldDB" id="A0A830HNI4"/>
<dbReference type="InterPro" id="IPR000504">
    <property type="entry name" value="RRM_dom"/>
</dbReference>
<protein>
    <recommendedName>
        <fullName evidence="5">RRM domain-containing protein</fullName>
    </recommendedName>
</protein>
<feature type="compositionally biased region" description="Acidic residues" evidence="4">
    <location>
        <begin position="259"/>
        <end position="271"/>
    </location>
</feature>
<gene>
    <name evidence="6" type="ORF">PPROV_000541400</name>
</gene>
<keyword evidence="7" id="KW-1185">Reference proteome</keyword>
<sequence>MPTPHPLAVAAGQMTSKTLYVTQLPPETTDEQLMAIAQPMVGVVRARVSRTGAQVRKSSVAYTYGFLEFDSSEQAAAALFAFNDAPIAGDLEGRRLKLNWAAGGGIGVSAASIAVATGNAQPVAKPAAAAGDAYGGANEHAIFVGDLTGEVTESELLGEFKQRYASVCGARIAVDPATGRGRGFGFVRFLDPAECQRSLSEMQGHFIGSRPIRVAEATRKSVDDNAAAIARAQALTAAHRQHTLMTVGYDANGQPTTEEGAEVPVEDEPDWDPLAPLNVDEINDVRVQWWRPMFVA</sequence>
<evidence type="ECO:0000313" key="6">
    <source>
        <dbReference type="EMBL" id="GHP06669.1"/>
    </source>
</evidence>
<reference evidence="6" key="1">
    <citation type="submission" date="2020-10" db="EMBL/GenBank/DDBJ databases">
        <title>Unveiling of a novel bifunctional photoreceptor, Dualchrome1, isolated from a cosmopolitan green alga.</title>
        <authorList>
            <person name="Suzuki S."/>
            <person name="Kawachi M."/>
        </authorList>
    </citation>
    <scope>NUCLEOTIDE SEQUENCE</scope>
    <source>
        <strain evidence="6">NIES 2893</strain>
    </source>
</reference>
<organism evidence="6 7">
    <name type="scientific">Pycnococcus provasolii</name>
    <dbReference type="NCBI Taxonomy" id="41880"/>
    <lineage>
        <taxon>Eukaryota</taxon>
        <taxon>Viridiplantae</taxon>
        <taxon>Chlorophyta</taxon>
        <taxon>Pseudoscourfieldiophyceae</taxon>
        <taxon>Pseudoscourfieldiales</taxon>
        <taxon>Pycnococcaceae</taxon>
        <taxon>Pycnococcus</taxon>
    </lineage>
</organism>
<dbReference type="InterPro" id="IPR050825">
    <property type="entry name" value="RBM42_RBP45_47-like"/>
</dbReference>
<dbReference type="Proteomes" id="UP000660262">
    <property type="component" value="Unassembled WGS sequence"/>
</dbReference>
<feature type="domain" description="RRM" evidence="5">
    <location>
        <begin position="17"/>
        <end position="103"/>
    </location>
</feature>
<dbReference type="Gene3D" id="3.30.70.330">
    <property type="match status" value="2"/>
</dbReference>
<dbReference type="CDD" id="cd00590">
    <property type="entry name" value="RRM_SF"/>
    <property type="match status" value="1"/>
</dbReference>
<dbReference type="Pfam" id="PF00076">
    <property type="entry name" value="RRM_1"/>
    <property type="match status" value="2"/>
</dbReference>
<evidence type="ECO:0000256" key="1">
    <source>
        <dbReference type="ARBA" id="ARBA00022737"/>
    </source>
</evidence>
<evidence type="ECO:0000256" key="4">
    <source>
        <dbReference type="SAM" id="MobiDB-lite"/>
    </source>
</evidence>
<dbReference type="InterPro" id="IPR035979">
    <property type="entry name" value="RBD_domain_sf"/>
</dbReference>
<evidence type="ECO:0000313" key="7">
    <source>
        <dbReference type="Proteomes" id="UP000660262"/>
    </source>
</evidence>
<dbReference type="OrthoDB" id="446113at2759"/>
<keyword evidence="1" id="KW-0677">Repeat</keyword>
<name>A0A830HNI4_9CHLO</name>
<dbReference type="PANTHER" id="PTHR47640">
    <property type="entry name" value="TRNA SELENOCYSTEINE 1-ASSOCIATED PROTEIN 1-RELATED-RELATED"/>
    <property type="match status" value="1"/>
</dbReference>
<comment type="caution">
    <text evidence="6">The sequence shown here is derived from an EMBL/GenBank/DDBJ whole genome shotgun (WGS) entry which is preliminary data.</text>
</comment>
<feature type="domain" description="RRM" evidence="5">
    <location>
        <begin position="140"/>
        <end position="219"/>
    </location>
</feature>
<dbReference type="PROSITE" id="PS50102">
    <property type="entry name" value="RRM"/>
    <property type="match status" value="2"/>
</dbReference>
<evidence type="ECO:0000256" key="2">
    <source>
        <dbReference type="ARBA" id="ARBA00022884"/>
    </source>
</evidence>
<dbReference type="GO" id="GO:0005829">
    <property type="term" value="C:cytosol"/>
    <property type="evidence" value="ECO:0007669"/>
    <property type="project" value="TreeGrafter"/>
</dbReference>
<feature type="region of interest" description="Disordered" evidence="4">
    <location>
        <begin position="249"/>
        <end position="271"/>
    </location>
</feature>
<dbReference type="InterPro" id="IPR012677">
    <property type="entry name" value="Nucleotide-bd_a/b_plait_sf"/>
</dbReference>
<evidence type="ECO:0000259" key="5">
    <source>
        <dbReference type="PROSITE" id="PS50102"/>
    </source>
</evidence>